<dbReference type="PROSITE" id="PS51257">
    <property type="entry name" value="PROKAR_LIPOPROTEIN"/>
    <property type="match status" value="1"/>
</dbReference>
<evidence type="ECO:0000256" key="1">
    <source>
        <dbReference type="ARBA" id="ARBA00001946"/>
    </source>
</evidence>
<evidence type="ECO:0000256" key="4">
    <source>
        <dbReference type="ARBA" id="ARBA00022605"/>
    </source>
</evidence>
<dbReference type="CDD" id="cd01427">
    <property type="entry name" value="HAD_like"/>
    <property type="match status" value="1"/>
</dbReference>
<dbReference type="PANTHER" id="PTHR43344:SF2">
    <property type="entry name" value="PHOSPHOSERINE PHOSPHATASE"/>
    <property type="match status" value="1"/>
</dbReference>
<evidence type="ECO:0000256" key="3">
    <source>
        <dbReference type="ARBA" id="ARBA00012640"/>
    </source>
</evidence>
<comment type="pathway">
    <text evidence="2">Amino-acid biosynthesis; L-serine biosynthesis; L-serine from 3-phospho-D-glycerate: step 3/3.</text>
</comment>
<dbReference type="PANTHER" id="PTHR43344">
    <property type="entry name" value="PHOSPHOSERINE PHOSPHATASE"/>
    <property type="match status" value="1"/>
</dbReference>
<dbReference type="InterPro" id="IPR023214">
    <property type="entry name" value="HAD_sf"/>
</dbReference>
<evidence type="ECO:0000256" key="6">
    <source>
        <dbReference type="ARBA" id="ARBA00022801"/>
    </source>
</evidence>
<evidence type="ECO:0000256" key="7">
    <source>
        <dbReference type="ARBA" id="ARBA00022842"/>
    </source>
</evidence>
<dbReference type="GO" id="GO:0036424">
    <property type="term" value="F:L-phosphoserine phosphatase activity"/>
    <property type="evidence" value="ECO:0007669"/>
    <property type="project" value="TreeGrafter"/>
</dbReference>
<protein>
    <recommendedName>
        <fullName evidence="3">phosphoserine phosphatase</fullName>
        <ecNumber evidence="3">3.1.3.3</ecNumber>
    </recommendedName>
</protein>
<dbReference type="InterPro" id="IPR036412">
    <property type="entry name" value="HAD-like_sf"/>
</dbReference>
<evidence type="ECO:0000256" key="9">
    <source>
        <dbReference type="ARBA" id="ARBA00048138"/>
    </source>
</evidence>
<name>A0A410G6K4_9FLAO</name>
<evidence type="ECO:0000313" key="11">
    <source>
        <dbReference type="EMBL" id="QAA82928.1"/>
    </source>
</evidence>
<keyword evidence="7" id="KW-0460">Magnesium</keyword>
<dbReference type="GO" id="GO:0005737">
    <property type="term" value="C:cytoplasm"/>
    <property type="evidence" value="ECO:0007669"/>
    <property type="project" value="TreeGrafter"/>
</dbReference>
<evidence type="ECO:0000256" key="8">
    <source>
        <dbReference type="ARBA" id="ARBA00023299"/>
    </source>
</evidence>
<dbReference type="InterPro" id="IPR050582">
    <property type="entry name" value="HAD-like_SerB"/>
</dbReference>
<dbReference type="AlphaFoldDB" id="A0A410G6K4"/>
<sequence>MRKHNIIIFVVSLVLLSCQETKQTEKETTVKKEVLPSWNDSKSKSDIIGFVQKVTDSSSPLFVPVIDRIATFDNDGTLWTEQPFYFQLAYAFDEANQMIKQNPEMKNDPIFEALANGDMETIMSSGKEGVGKILMVTHTGIYTDQYYGKVSKWMETAKYPKSGKAYSEMIFQPMLEVIDYLKDNNFSVFIVSGGSSDFMRPWAENVYGIPKNNIIGTTLQLEYVLNDSNSPKLRILPEIGFLDDKEGKPMAIHQYIGRKPIAAFGNSDGDLQMLQWTDSNSYPSLKVYVHHTDGDREWKYDRDARMGKLDKGLDEALAKNWTVIDMAQDWKIIYPYELKEE</sequence>
<dbReference type="Gene3D" id="3.40.50.1000">
    <property type="entry name" value="HAD superfamily/HAD-like"/>
    <property type="match status" value="1"/>
</dbReference>
<evidence type="ECO:0000313" key="12">
    <source>
        <dbReference type="Proteomes" id="UP000285517"/>
    </source>
</evidence>
<evidence type="ECO:0000256" key="5">
    <source>
        <dbReference type="ARBA" id="ARBA00022723"/>
    </source>
</evidence>
<comment type="cofactor">
    <cofactor evidence="1">
        <name>Mg(2+)</name>
        <dbReference type="ChEBI" id="CHEBI:18420"/>
    </cofactor>
</comment>
<keyword evidence="5" id="KW-0479">Metal-binding</keyword>
<accession>A0A410G6K4</accession>
<evidence type="ECO:0000256" key="10">
    <source>
        <dbReference type="ARBA" id="ARBA00048523"/>
    </source>
</evidence>
<dbReference type="OrthoDB" id="9799365at2"/>
<proteinExistence type="predicted"/>
<keyword evidence="4" id="KW-0028">Amino-acid biosynthesis</keyword>
<dbReference type="Proteomes" id="UP000285517">
    <property type="component" value="Chromosome"/>
</dbReference>
<dbReference type="KEGG" id="aev:EI546_14915"/>
<keyword evidence="6 11" id="KW-0378">Hydrolase</keyword>
<keyword evidence="8" id="KW-0718">Serine biosynthesis</keyword>
<dbReference type="GO" id="GO:0000287">
    <property type="term" value="F:magnesium ion binding"/>
    <property type="evidence" value="ECO:0007669"/>
    <property type="project" value="TreeGrafter"/>
</dbReference>
<gene>
    <name evidence="11" type="ORF">EI546_14915</name>
</gene>
<dbReference type="Pfam" id="PF12710">
    <property type="entry name" value="HAD"/>
    <property type="match status" value="1"/>
</dbReference>
<comment type="catalytic activity">
    <reaction evidence="10">
        <text>O-phospho-D-serine + H2O = D-serine + phosphate</text>
        <dbReference type="Rhea" id="RHEA:24873"/>
        <dbReference type="ChEBI" id="CHEBI:15377"/>
        <dbReference type="ChEBI" id="CHEBI:35247"/>
        <dbReference type="ChEBI" id="CHEBI:43474"/>
        <dbReference type="ChEBI" id="CHEBI:58680"/>
        <dbReference type="EC" id="3.1.3.3"/>
    </reaction>
</comment>
<dbReference type="RefSeq" id="WP_128251292.1">
    <property type="nucleotide sequence ID" value="NZ_CP034951.1"/>
</dbReference>
<dbReference type="EC" id="3.1.3.3" evidence="3"/>
<dbReference type="SUPFAM" id="SSF56784">
    <property type="entry name" value="HAD-like"/>
    <property type="match status" value="1"/>
</dbReference>
<organism evidence="11 12">
    <name type="scientific">Aequorivita ciconiae</name>
    <dbReference type="NCBI Taxonomy" id="2494375"/>
    <lineage>
        <taxon>Bacteria</taxon>
        <taxon>Pseudomonadati</taxon>
        <taxon>Bacteroidota</taxon>
        <taxon>Flavobacteriia</taxon>
        <taxon>Flavobacteriales</taxon>
        <taxon>Flavobacteriaceae</taxon>
        <taxon>Aequorivita</taxon>
    </lineage>
</organism>
<dbReference type="EMBL" id="CP034951">
    <property type="protein sequence ID" value="QAA82928.1"/>
    <property type="molecule type" value="Genomic_DNA"/>
</dbReference>
<reference evidence="11 12" key="1">
    <citation type="submission" date="2019-01" db="EMBL/GenBank/DDBJ databases">
        <title>Complete genome sequencing of Aequorivita sp. H23M31.</title>
        <authorList>
            <person name="Bae J.-W."/>
        </authorList>
    </citation>
    <scope>NUCLEOTIDE SEQUENCE [LARGE SCALE GENOMIC DNA]</scope>
    <source>
        <strain evidence="11 12">H23M31</strain>
    </source>
</reference>
<evidence type="ECO:0000256" key="2">
    <source>
        <dbReference type="ARBA" id="ARBA00005135"/>
    </source>
</evidence>
<dbReference type="GO" id="GO:0006564">
    <property type="term" value="P:L-serine biosynthetic process"/>
    <property type="evidence" value="ECO:0007669"/>
    <property type="project" value="UniProtKB-KW"/>
</dbReference>
<comment type="catalytic activity">
    <reaction evidence="9">
        <text>O-phospho-L-serine + H2O = L-serine + phosphate</text>
        <dbReference type="Rhea" id="RHEA:21208"/>
        <dbReference type="ChEBI" id="CHEBI:15377"/>
        <dbReference type="ChEBI" id="CHEBI:33384"/>
        <dbReference type="ChEBI" id="CHEBI:43474"/>
        <dbReference type="ChEBI" id="CHEBI:57524"/>
        <dbReference type="EC" id="3.1.3.3"/>
    </reaction>
</comment>
<keyword evidence="12" id="KW-1185">Reference proteome</keyword>